<dbReference type="OrthoDB" id="5957486at2"/>
<name>A0A0R0CFA9_9GAMM</name>
<protein>
    <submittedName>
        <fullName evidence="2">Membrane protein</fullName>
    </submittedName>
</protein>
<feature type="transmembrane region" description="Helical" evidence="1">
    <location>
        <begin position="83"/>
        <end position="104"/>
    </location>
</feature>
<sequence length="114" mass="12561">MTSRARDLALGLALLLLAALYAWWFRSDRHLPAVLLVFVAPPLLLLAGVALQRAPARFWAGVLALFWFSHGVMSAWVHRDALLYAGIEIVLSLSIVALVSVPGMRARFAKKRSP</sequence>
<dbReference type="RefSeq" id="WP_057633071.1">
    <property type="nucleotide sequence ID" value="NZ_LDJI01000013.1"/>
</dbReference>
<feature type="transmembrane region" description="Helical" evidence="1">
    <location>
        <begin position="32"/>
        <end position="51"/>
    </location>
</feature>
<evidence type="ECO:0000313" key="3">
    <source>
        <dbReference type="Proteomes" id="UP000050864"/>
    </source>
</evidence>
<dbReference type="STRING" id="405444.ABB26_07555"/>
<proteinExistence type="predicted"/>
<dbReference type="EMBL" id="LDJI01000013">
    <property type="protein sequence ID" value="KRG64468.1"/>
    <property type="molecule type" value="Genomic_DNA"/>
</dbReference>
<organism evidence="2 3">
    <name type="scientific">Stenotrophomonas humi</name>
    <dbReference type="NCBI Taxonomy" id="405444"/>
    <lineage>
        <taxon>Bacteria</taxon>
        <taxon>Pseudomonadati</taxon>
        <taxon>Pseudomonadota</taxon>
        <taxon>Gammaproteobacteria</taxon>
        <taxon>Lysobacterales</taxon>
        <taxon>Lysobacteraceae</taxon>
        <taxon>Stenotrophomonas</taxon>
    </lineage>
</organism>
<reference evidence="2 3" key="1">
    <citation type="submission" date="2015-05" db="EMBL/GenBank/DDBJ databases">
        <title>Genome sequencing and analysis of members of genus Stenotrophomonas.</title>
        <authorList>
            <person name="Patil P.P."/>
            <person name="Midha S."/>
            <person name="Patil P.B."/>
        </authorList>
    </citation>
    <scope>NUCLEOTIDE SEQUENCE [LARGE SCALE GENOMIC DNA]</scope>
    <source>
        <strain evidence="2 3">DSM 18929</strain>
    </source>
</reference>
<dbReference type="PATRIC" id="fig|405444.3.peg.522"/>
<keyword evidence="1" id="KW-1133">Transmembrane helix</keyword>
<keyword evidence="3" id="KW-1185">Reference proteome</keyword>
<comment type="caution">
    <text evidence="2">The sequence shown here is derived from an EMBL/GenBank/DDBJ whole genome shotgun (WGS) entry which is preliminary data.</text>
</comment>
<gene>
    <name evidence="2" type="ORF">ABB26_07555</name>
</gene>
<evidence type="ECO:0000313" key="2">
    <source>
        <dbReference type="EMBL" id="KRG64468.1"/>
    </source>
</evidence>
<dbReference type="Pfam" id="PF09842">
    <property type="entry name" value="DUF2069"/>
    <property type="match status" value="1"/>
</dbReference>
<keyword evidence="1" id="KW-0472">Membrane</keyword>
<evidence type="ECO:0000256" key="1">
    <source>
        <dbReference type="SAM" id="Phobius"/>
    </source>
</evidence>
<accession>A0A0R0CFA9</accession>
<dbReference type="AlphaFoldDB" id="A0A0R0CFA9"/>
<dbReference type="Proteomes" id="UP000050864">
    <property type="component" value="Unassembled WGS sequence"/>
</dbReference>
<feature type="transmembrane region" description="Helical" evidence="1">
    <location>
        <begin position="58"/>
        <end position="77"/>
    </location>
</feature>
<keyword evidence="1" id="KW-0812">Transmembrane</keyword>
<dbReference type="InterPro" id="IPR018643">
    <property type="entry name" value="DUF2069_membrane"/>
</dbReference>